<comment type="caution">
    <text evidence="1">The sequence shown here is derived from an EMBL/GenBank/DDBJ whole genome shotgun (WGS) entry which is preliminary data.</text>
</comment>
<proteinExistence type="predicted"/>
<dbReference type="AlphaFoldDB" id="A0A4Y2TNY2"/>
<accession>A0A4Y2TNY2</accession>
<protein>
    <submittedName>
        <fullName evidence="1">Uncharacterized protein</fullName>
    </submittedName>
</protein>
<dbReference type="Proteomes" id="UP000499080">
    <property type="component" value="Unassembled WGS sequence"/>
</dbReference>
<organism evidence="1 2">
    <name type="scientific">Araneus ventricosus</name>
    <name type="common">Orbweaver spider</name>
    <name type="synonym">Epeira ventricosa</name>
    <dbReference type="NCBI Taxonomy" id="182803"/>
    <lineage>
        <taxon>Eukaryota</taxon>
        <taxon>Metazoa</taxon>
        <taxon>Ecdysozoa</taxon>
        <taxon>Arthropoda</taxon>
        <taxon>Chelicerata</taxon>
        <taxon>Arachnida</taxon>
        <taxon>Araneae</taxon>
        <taxon>Araneomorphae</taxon>
        <taxon>Entelegynae</taxon>
        <taxon>Araneoidea</taxon>
        <taxon>Araneidae</taxon>
        <taxon>Araneus</taxon>
    </lineage>
</organism>
<dbReference type="EMBL" id="BGPR01030094">
    <property type="protein sequence ID" value="GBO02345.1"/>
    <property type="molecule type" value="Genomic_DNA"/>
</dbReference>
<reference evidence="1 2" key="1">
    <citation type="journal article" date="2019" name="Sci. Rep.">
        <title>Orb-weaving spider Araneus ventricosus genome elucidates the spidroin gene catalogue.</title>
        <authorList>
            <person name="Kono N."/>
            <person name="Nakamura H."/>
            <person name="Ohtoshi R."/>
            <person name="Moran D.A.P."/>
            <person name="Shinohara A."/>
            <person name="Yoshida Y."/>
            <person name="Fujiwara M."/>
            <person name="Mori M."/>
            <person name="Tomita M."/>
            <person name="Arakawa K."/>
        </authorList>
    </citation>
    <scope>NUCLEOTIDE SEQUENCE [LARGE SCALE GENOMIC DNA]</scope>
</reference>
<keyword evidence="2" id="KW-1185">Reference proteome</keyword>
<evidence type="ECO:0000313" key="2">
    <source>
        <dbReference type="Proteomes" id="UP000499080"/>
    </source>
</evidence>
<evidence type="ECO:0000313" key="1">
    <source>
        <dbReference type="EMBL" id="GBO02345.1"/>
    </source>
</evidence>
<sequence length="157" mass="18876">MEKLFVRHGKSVRECNGEVLPRQIQKCERDTEVLPRQTRKCERDNGEVLPRQIQKCVKEIMVKFFLVRYESERDLSGCKRRVMKQQRKDMGTEDQALESKKNAVPQKDIWKPEDQRHLNQKKNAVPLEKIWETGQQDQWHLNQNELCDLLHKKTFKY</sequence>
<name>A0A4Y2TNY2_ARAVE</name>
<gene>
    <name evidence="1" type="ORF">AVEN_90835_1</name>
</gene>